<accession>A0A5P1F2B7</accession>
<evidence type="ECO:0000313" key="6">
    <source>
        <dbReference type="Proteomes" id="UP000243459"/>
    </source>
</evidence>
<dbReference type="Pfam" id="PF12767">
    <property type="entry name" value="SAGA-Tad1"/>
    <property type="match status" value="1"/>
</dbReference>
<dbReference type="Proteomes" id="UP000243459">
    <property type="component" value="Chromosome 4"/>
</dbReference>
<evidence type="ECO:0000256" key="1">
    <source>
        <dbReference type="ARBA" id="ARBA00004123"/>
    </source>
</evidence>
<dbReference type="PANTHER" id="PTHR21277">
    <property type="entry name" value="TRANSCRIPTIONAL ADAPTER 1"/>
    <property type="match status" value="1"/>
</dbReference>
<dbReference type="GO" id="GO:0003713">
    <property type="term" value="F:transcription coactivator activity"/>
    <property type="evidence" value="ECO:0007669"/>
    <property type="project" value="TreeGrafter"/>
</dbReference>
<dbReference type="InterPro" id="IPR024738">
    <property type="entry name" value="Hfi1/Tada1"/>
</dbReference>
<evidence type="ECO:0000256" key="3">
    <source>
        <dbReference type="ARBA" id="ARBA00023163"/>
    </source>
</evidence>
<dbReference type="AlphaFoldDB" id="A0A5P1F2B7"/>
<gene>
    <name evidence="5" type="ORF">A4U43_C04F2180</name>
</gene>
<dbReference type="GO" id="GO:0005634">
    <property type="term" value="C:nucleus"/>
    <property type="evidence" value="ECO:0007669"/>
    <property type="project" value="UniProtKB-SubCell"/>
</dbReference>
<dbReference type="Gramene" id="ONK70851">
    <property type="protein sequence ID" value="ONK70851"/>
    <property type="gene ID" value="A4U43_C04F2180"/>
</dbReference>
<keyword evidence="3" id="KW-0804">Transcription</keyword>
<evidence type="ECO:0000256" key="2">
    <source>
        <dbReference type="ARBA" id="ARBA00023015"/>
    </source>
</evidence>
<dbReference type="PANTHER" id="PTHR21277:SF5">
    <property type="entry name" value="TRANSCRIPTIONAL ADAPTER 1"/>
    <property type="match status" value="1"/>
</dbReference>
<name>A0A5P1F2B7_ASPOF</name>
<organism evidence="5 6">
    <name type="scientific">Asparagus officinalis</name>
    <name type="common">Garden asparagus</name>
    <dbReference type="NCBI Taxonomy" id="4686"/>
    <lineage>
        <taxon>Eukaryota</taxon>
        <taxon>Viridiplantae</taxon>
        <taxon>Streptophyta</taxon>
        <taxon>Embryophyta</taxon>
        <taxon>Tracheophyta</taxon>
        <taxon>Spermatophyta</taxon>
        <taxon>Magnoliopsida</taxon>
        <taxon>Liliopsida</taxon>
        <taxon>Asparagales</taxon>
        <taxon>Asparagaceae</taxon>
        <taxon>Asparagoideae</taxon>
        <taxon>Asparagus</taxon>
    </lineage>
</organism>
<proteinExistence type="predicted"/>
<dbReference type="EMBL" id="CM007384">
    <property type="protein sequence ID" value="ONK70851.1"/>
    <property type="molecule type" value="Genomic_DNA"/>
</dbReference>
<comment type="subcellular location">
    <subcellularLocation>
        <location evidence="1">Nucleus</location>
    </subcellularLocation>
</comment>
<protein>
    <submittedName>
        <fullName evidence="5">Uncharacterized protein</fullName>
    </submittedName>
</protein>
<keyword evidence="2" id="KW-0805">Transcription regulation</keyword>
<dbReference type="GO" id="GO:0000124">
    <property type="term" value="C:SAGA complex"/>
    <property type="evidence" value="ECO:0007669"/>
    <property type="project" value="TreeGrafter"/>
</dbReference>
<dbReference type="GO" id="GO:0006357">
    <property type="term" value="P:regulation of transcription by RNA polymerase II"/>
    <property type="evidence" value="ECO:0007669"/>
    <property type="project" value="TreeGrafter"/>
</dbReference>
<keyword evidence="6" id="KW-1185">Reference proteome</keyword>
<reference evidence="6" key="1">
    <citation type="journal article" date="2017" name="Nat. Commun.">
        <title>The asparagus genome sheds light on the origin and evolution of a young Y chromosome.</title>
        <authorList>
            <person name="Harkess A."/>
            <person name="Zhou J."/>
            <person name="Xu C."/>
            <person name="Bowers J.E."/>
            <person name="Van der Hulst R."/>
            <person name="Ayyampalayam S."/>
            <person name="Mercati F."/>
            <person name="Riccardi P."/>
            <person name="McKain M.R."/>
            <person name="Kakrana A."/>
            <person name="Tang H."/>
            <person name="Ray J."/>
            <person name="Groenendijk J."/>
            <person name="Arikit S."/>
            <person name="Mathioni S.M."/>
            <person name="Nakano M."/>
            <person name="Shan H."/>
            <person name="Telgmann-Rauber A."/>
            <person name="Kanno A."/>
            <person name="Yue Z."/>
            <person name="Chen H."/>
            <person name="Li W."/>
            <person name="Chen Y."/>
            <person name="Xu X."/>
            <person name="Zhang Y."/>
            <person name="Luo S."/>
            <person name="Chen H."/>
            <person name="Gao J."/>
            <person name="Mao Z."/>
            <person name="Pires J.C."/>
            <person name="Luo M."/>
            <person name="Kudrna D."/>
            <person name="Wing R.A."/>
            <person name="Meyers B.C."/>
            <person name="Yi K."/>
            <person name="Kong H."/>
            <person name="Lavrijsen P."/>
            <person name="Sunseri F."/>
            <person name="Falavigna A."/>
            <person name="Ye Y."/>
            <person name="Leebens-Mack J.H."/>
            <person name="Chen G."/>
        </authorList>
    </citation>
    <scope>NUCLEOTIDE SEQUENCE [LARGE SCALE GENOMIC DNA]</scope>
    <source>
        <strain evidence="6">cv. DH0086</strain>
    </source>
</reference>
<evidence type="ECO:0000313" key="5">
    <source>
        <dbReference type="EMBL" id="ONK70851.1"/>
    </source>
</evidence>
<keyword evidence="4" id="KW-0539">Nucleus</keyword>
<sequence length="107" mass="11739">MKDKLDKRPRMGSSLGIEIVEKREEVVEQCSGFEMCSRRNPIQAPIRIQRPLALSGSRGSIRASSSTDELCHSEDLMTKMEGVVRARGLGGVSVDCANLLNNGLDSY</sequence>
<evidence type="ECO:0000256" key="4">
    <source>
        <dbReference type="ARBA" id="ARBA00023242"/>
    </source>
</evidence>